<comment type="similarity">
    <text evidence="12">Belongs to the helicase family. PriA subfamily.</text>
</comment>
<dbReference type="PANTHER" id="PTHR30580:SF0">
    <property type="entry name" value="PRIMOSOMAL PROTEIN N"/>
    <property type="match status" value="1"/>
</dbReference>
<dbReference type="FunFam" id="3.40.1440.60:FF:000001">
    <property type="entry name" value="Primosomal protein N"/>
    <property type="match status" value="1"/>
</dbReference>
<dbReference type="OrthoDB" id="9759544at2"/>
<dbReference type="AlphaFoldDB" id="A0A4Q5M1A1"/>
<keyword evidence="7 12" id="KW-0862">Zinc</keyword>
<keyword evidence="2 12" id="KW-0235">DNA replication</keyword>
<dbReference type="InterPro" id="IPR027417">
    <property type="entry name" value="P-loop_NTPase"/>
</dbReference>
<feature type="binding site" evidence="12">
    <location>
        <position position="547"/>
    </location>
    <ligand>
        <name>Zn(2+)</name>
        <dbReference type="ChEBI" id="CHEBI:29105"/>
        <label>2</label>
    </ligand>
</feature>
<feature type="binding site" evidence="12">
    <location>
        <position position="535"/>
    </location>
    <ligand>
        <name>Zn(2+)</name>
        <dbReference type="ChEBI" id="CHEBI:29105"/>
        <label>1</label>
    </ligand>
</feature>
<keyword evidence="6 12" id="KW-0347">Helicase</keyword>
<evidence type="ECO:0000313" key="16">
    <source>
        <dbReference type="Proteomes" id="UP000293162"/>
    </source>
</evidence>
<dbReference type="PROSITE" id="PS51192">
    <property type="entry name" value="HELICASE_ATP_BIND_1"/>
    <property type="match status" value="1"/>
</dbReference>
<evidence type="ECO:0000256" key="7">
    <source>
        <dbReference type="ARBA" id="ARBA00022833"/>
    </source>
</evidence>
<keyword evidence="3 12" id="KW-0479">Metal-binding</keyword>
<dbReference type="GO" id="GO:0016887">
    <property type="term" value="F:ATP hydrolysis activity"/>
    <property type="evidence" value="ECO:0007669"/>
    <property type="project" value="RHEA"/>
</dbReference>
<evidence type="ECO:0000256" key="3">
    <source>
        <dbReference type="ARBA" id="ARBA00022723"/>
    </source>
</evidence>
<evidence type="ECO:0000256" key="10">
    <source>
        <dbReference type="ARBA" id="ARBA00023235"/>
    </source>
</evidence>
<dbReference type="GO" id="GO:0005524">
    <property type="term" value="F:ATP binding"/>
    <property type="evidence" value="ECO:0007669"/>
    <property type="project" value="UniProtKB-UniRule"/>
</dbReference>
<dbReference type="CDD" id="cd17929">
    <property type="entry name" value="DEXHc_priA"/>
    <property type="match status" value="1"/>
</dbReference>
<dbReference type="CDD" id="cd18804">
    <property type="entry name" value="SF2_C_priA"/>
    <property type="match status" value="1"/>
</dbReference>
<sequence>MTEDIFSTETTYFADVILPVPIPRMFTYRVPRHFAADIKIGARVIVQFGRNRVVTAVVGKIHTKPPEKYQAKYILELLDIDPLITPAQLWLFEWIAEYYMCCIGEVMNVAVPSGLKVSSQSRMQLNPDFDHPELLEEKEVEFIEILKTHTSLTYDDAIKFVGEKNINPMIKSLIGKHAIIMYEEVKEKYKPKIAKKIRLKRGYEGSEEVFNLIDSLTKSPKQQSIILEYLKHIPVNELAEKNTHGVDKTLFTQGETSDSALSTLLDKGILEQFEVIVSRFGDDVPDEPLKILLTDAQQAASDEVLQKFTEKDIVLLHGITGSGKTEIYIDLIQKVLEGGSQVLYLLPEIALTTQIVVRLKRVFGDKMGVYHSKFSDNERVEVWRGIVEGRYQFVVGVRSAIFLPMDNLGLVIIDEEHETSYKQFDPAPRYHARDVGIMLGLKQGAKILLGSATPSIESYYQAQTGRYGLVTLNKRYGEAQLPDIVLVDLKAERKAKTMKNDFSSVLYNRIQQNLANKEQTIIFQNRRGYSPYLNCQECNWVSECQQCAVSLTYHMHSTELRCHYCGHKEEIPKACPVCGSGKLRTIGFGTEKLEEDLKAMFDTARVIRMDLDTTRTKNAYQNIITEFEQGGTDILVGTQMISKGLDFDQVSLVGIFDADRMIHFPDFRASERAFQMLTQVSGRAGRRAKKGLVLIQTNDTQQSLLQKVVINDYQGYYTHEISERDSYFYPPFTRIISVTLKHEEQEKAEKAAHWLAEKLLEKLGKARVLGPEKSLIERIRNKYLFDIILKLEKDKLNIKAAKSFLREMIDALHQEKEHKEVDVVVDVDAV</sequence>
<dbReference type="HAMAP" id="MF_00983">
    <property type="entry name" value="PriA"/>
    <property type="match status" value="1"/>
</dbReference>
<dbReference type="PROSITE" id="PS51194">
    <property type="entry name" value="HELICASE_CTER"/>
    <property type="match status" value="1"/>
</dbReference>
<dbReference type="InterPro" id="IPR001650">
    <property type="entry name" value="Helicase_C-like"/>
</dbReference>
<dbReference type="GO" id="GO:0006269">
    <property type="term" value="P:DNA replication, synthesis of primer"/>
    <property type="evidence" value="ECO:0007669"/>
    <property type="project" value="UniProtKB-KW"/>
</dbReference>
<keyword evidence="4 12" id="KW-0547">Nucleotide-binding</keyword>
<comment type="subunit">
    <text evidence="12">Component of the replication restart primosome.</text>
</comment>
<gene>
    <name evidence="12 15" type="primary">priA</name>
    <name evidence="15" type="ORF">EWM59_09270</name>
</gene>
<dbReference type="Proteomes" id="UP000293162">
    <property type="component" value="Unassembled WGS sequence"/>
</dbReference>
<comment type="catalytic activity">
    <reaction evidence="12">
        <text>Couples ATP hydrolysis with the unwinding of duplex DNA by translocating in the 3'-5' direction.</text>
        <dbReference type="EC" id="5.6.2.4"/>
    </reaction>
</comment>
<dbReference type="Pfam" id="PF17764">
    <property type="entry name" value="PriA_3primeBD"/>
    <property type="match status" value="1"/>
</dbReference>
<dbReference type="GO" id="GO:0003677">
    <property type="term" value="F:DNA binding"/>
    <property type="evidence" value="ECO:0007669"/>
    <property type="project" value="UniProtKB-UniRule"/>
</dbReference>
<dbReference type="EMBL" id="SEWF01000010">
    <property type="protein sequence ID" value="RYU96076.1"/>
    <property type="molecule type" value="Genomic_DNA"/>
</dbReference>
<dbReference type="InterPro" id="IPR011545">
    <property type="entry name" value="DEAD/DEAH_box_helicase_dom"/>
</dbReference>
<comment type="caution">
    <text evidence="15">The sequence shown here is derived from an EMBL/GenBank/DDBJ whole genome shotgun (WGS) entry which is preliminary data.</text>
</comment>
<evidence type="ECO:0000256" key="8">
    <source>
        <dbReference type="ARBA" id="ARBA00022840"/>
    </source>
</evidence>
<keyword evidence="8 12" id="KW-0067">ATP-binding</keyword>
<dbReference type="Pfam" id="PF18074">
    <property type="entry name" value="PriA_C"/>
    <property type="match status" value="1"/>
</dbReference>
<dbReference type="InterPro" id="IPR040498">
    <property type="entry name" value="PriA_CRR"/>
</dbReference>
<dbReference type="InterPro" id="IPR005259">
    <property type="entry name" value="PriA"/>
</dbReference>
<dbReference type="SMART" id="SM00487">
    <property type="entry name" value="DEXDc"/>
    <property type="match status" value="1"/>
</dbReference>
<dbReference type="PANTHER" id="PTHR30580">
    <property type="entry name" value="PRIMOSOMAL PROTEIN N"/>
    <property type="match status" value="1"/>
</dbReference>
<accession>A0A4Q5M1A1</accession>
<evidence type="ECO:0000256" key="1">
    <source>
        <dbReference type="ARBA" id="ARBA00022515"/>
    </source>
</evidence>
<keyword evidence="1 12" id="KW-0639">Primosome</keyword>
<feature type="binding site" evidence="12">
    <location>
        <position position="575"/>
    </location>
    <ligand>
        <name>Zn(2+)</name>
        <dbReference type="ChEBI" id="CHEBI:29105"/>
        <label>1</label>
    </ligand>
</feature>
<dbReference type="InterPro" id="IPR041236">
    <property type="entry name" value="PriA_C"/>
</dbReference>
<dbReference type="SMART" id="SM00490">
    <property type="entry name" value="HELICc"/>
    <property type="match status" value="1"/>
</dbReference>
<dbReference type="GO" id="GO:1990077">
    <property type="term" value="C:primosome complex"/>
    <property type="evidence" value="ECO:0007669"/>
    <property type="project" value="UniProtKB-UniRule"/>
</dbReference>
<feature type="binding site" evidence="12">
    <location>
        <position position="544"/>
    </location>
    <ligand>
        <name>Zn(2+)</name>
        <dbReference type="ChEBI" id="CHEBI:29105"/>
        <label>2</label>
    </ligand>
</feature>
<feature type="domain" description="Helicase ATP-binding" evidence="13">
    <location>
        <begin position="305"/>
        <end position="472"/>
    </location>
</feature>
<comment type="function">
    <text evidence="12">Initiates the restart of stalled replication forks, which reloads the replicative helicase on sites other than the origin of replication. Recognizes and binds to abandoned replication forks and remodels them to uncover a helicase loading site. Promotes assembly of the primosome at these replication forks.</text>
</comment>
<evidence type="ECO:0000256" key="11">
    <source>
        <dbReference type="ARBA" id="ARBA00048988"/>
    </source>
</evidence>
<dbReference type="NCBIfam" id="TIGR00595">
    <property type="entry name" value="priA"/>
    <property type="match status" value="1"/>
</dbReference>
<keyword evidence="16" id="KW-1185">Reference proteome</keyword>
<dbReference type="Pfam" id="PF00271">
    <property type="entry name" value="Helicase_C"/>
    <property type="match status" value="1"/>
</dbReference>
<evidence type="ECO:0000259" key="13">
    <source>
        <dbReference type="PROSITE" id="PS51192"/>
    </source>
</evidence>
<protein>
    <recommendedName>
        <fullName evidence="12">Replication restart protein PriA</fullName>
    </recommendedName>
    <alternativeName>
        <fullName evidence="12">ATP-dependent DNA helicase PriA</fullName>
        <ecNumber evidence="12">5.6.2.4</ecNumber>
    </alternativeName>
    <alternativeName>
        <fullName evidence="12">DNA 3'-5' helicase PriA</fullName>
    </alternativeName>
</protein>
<dbReference type="GO" id="GO:0043138">
    <property type="term" value="F:3'-5' DNA helicase activity"/>
    <property type="evidence" value="ECO:0007669"/>
    <property type="project" value="UniProtKB-EC"/>
</dbReference>
<reference evidence="15 16" key="1">
    <citation type="submission" date="2019-02" db="EMBL/GenBank/DDBJ databases">
        <title>Bacterial novel species Emticicia sp. 17J42-9 isolated from soil.</title>
        <authorList>
            <person name="Jung H.-Y."/>
        </authorList>
    </citation>
    <scope>NUCLEOTIDE SEQUENCE [LARGE SCALE GENOMIC DNA]</scope>
    <source>
        <strain evidence="15 16">17J42-9</strain>
    </source>
</reference>
<dbReference type="Gene3D" id="3.40.50.300">
    <property type="entry name" value="P-loop containing nucleotide triphosphate hydrolases"/>
    <property type="match status" value="2"/>
</dbReference>
<dbReference type="Gene3D" id="3.40.1440.60">
    <property type="entry name" value="PriA, 3(prime) DNA-binding domain"/>
    <property type="match status" value="1"/>
</dbReference>
<comment type="cofactor">
    <cofactor evidence="12">
        <name>Zn(2+)</name>
        <dbReference type="ChEBI" id="CHEBI:29105"/>
    </cofactor>
    <text evidence="12">Binds 2 zinc ions per subunit.</text>
</comment>
<feature type="domain" description="Helicase C-terminal" evidence="14">
    <location>
        <begin position="509"/>
        <end position="729"/>
    </location>
</feature>
<evidence type="ECO:0000256" key="12">
    <source>
        <dbReference type="HAMAP-Rule" id="MF_00983"/>
    </source>
</evidence>
<feature type="binding site" evidence="12">
    <location>
        <position position="578"/>
    </location>
    <ligand>
        <name>Zn(2+)</name>
        <dbReference type="ChEBI" id="CHEBI:29105"/>
        <label>1</label>
    </ligand>
</feature>
<evidence type="ECO:0000256" key="9">
    <source>
        <dbReference type="ARBA" id="ARBA00023125"/>
    </source>
</evidence>
<organism evidence="15 16">
    <name type="scientific">Emticicia agri</name>
    <dbReference type="NCBI Taxonomy" id="2492393"/>
    <lineage>
        <taxon>Bacteria</taxon>
        <taxon>Pseudomonadati</taxon>
        <taxon>Bacteroidota</taxon>
        <taxon>Cytophagia</taxon>
        <taxon>Cytophagales</taxon>
        <taxon>Leadbetterellaceae</taxon>
        <taxon>Emticicia</taxon>
    </lineage>
</organism>
<proteinExistence type="inferred from homology"/>
<feature type="binding site" evidence="12">
    <location>
        <position position="538"/>
    </location>
    <ligand>
        <name>Zn(2+)</name>
        <dbReference type="ChEBI" id="CHEBI:29105"/>
        <label>1</label>
    </ligand>
</feature>
<dbReference type="Pfam" id="PF18319">
    <property type="entry name" value="Zn_ribbon_PriA"/>
    <property type="match status" value="1"/>
</dbReference>
<evidence type="ECO:0000259" key="14">
    <source>
        <dbReference type="PROSITE" id="PS51194"/>
    </source>
</evidence>
<comment type="catalytic activity">
    <reaction evidence="11 12">
        <text>ATP + H2O = ADP + phosphate + H(+)</text>
        <dbReference type="Rhea" id="RHEA:13065"/>
        <dbReference type="ChEBI" id="CHEBI:15377"/>
        <dbReference type="ChEBI" id="CHEBI:15378"/>
        <dbReference type="ChEBI" id="CHEBI:30616"/>
        <dbReference type="ChEBI" id="CHEBI:43474"/>
        <dbReference type="ChEBI" id="CHEBI:456216"/>
        <dbReference type="EC" id="5.6.2.4"/>
    </reaction>
</comment>
<dbReference type="RefSeq" id="WP_130020682.1">
    <property type="nucleotide sequence ID" value="NZ_SEWF01000010.1"/>
</dbReference>
<feature type="binding site" evidence="12">
    <location>
        <position position="565"/>
    </location>
    <ligand>
        <name>Zn(2+)</name>
        <dbReference type="ChEBI" id="CHEBI:29105"/>
        <label>2</label>
    </ligand>
</feature>
<dbReference type="EC" id="5.6.2.4" evidence="12"/>
<evidence type="ECO:0000256" key="2">
    <source>
        <dbReference type="ARBA" id="ARBA00022705"/>
    </source>
</evidence>
<dbReference type="InterPro" id="IPR041222">
    <property type="entry name" value="PriA_3primeBD"/>
</dbReference>
<evidence type="ECO:0000256" key="4">
    <source>
        <dbReference type="ARBA" id="ARBA00022741"/>
    </source>
</evidence>
<dbReference type="Pfam" id="PF00270">
    <property type="entry name" value="DEAD"/>
    <property type="match status" value="1"/>
</dbReference>
<dbReference type="FunFam" id="3.40.50.300:FF:000489">
    <property type="entry name" value="Primosome assembly protein PriA"/>
    <property type="match status" value="1"/>
</dbReference>
<feature type="binding site" evidence="12">
    <location>
        <position position="562"/>
    </location>
    <ligand>
        <name>Zn(2+)</name>
        <dbReference type="ChEBI" id="CHEBI:29105"/>
        <label>2</label>
    </ligand>
</feature>
<keyword evidence="10 12" id="KW-0413">Isomerase</keyword>
<keyword evidence="5 12" id="KW-0378">Hydrolase</keyword>
<evidence type="ECO:0000256" key="5">
    <source>
        <dbReference type="ARBA" id="ARBA00022801"/>
    </source>
</evidence>
<evidence type="ECO:0000256" key="6">
    <source>
        <dbReference type="ARBA" id="ARBA00022806"/>
    </source>
</evidence>
<evidence type="ECO:0000313" key="15">
    <source>
        <dbReference type="EMBL" id="RYU96076.1"/>
    </source>
</evidence>
<name>A0A4Q5M1A1_9BACT</name>
<dbReference type="GO" id="GO:0008270">
    <property type="term" value="F:zinc ion binding"/>
    <property type="evidence" value="ECO:0007669"/>
    <property type="project" value="UniProtKB-UniRule"/>
</dbReference>
<dbReference type="GO" id="GO:0006302">
    <property type="term" value="P:double-strand break repair"/>
    <property type="evidence" value="ECO:0007669"/>
    <property type="project" value="InterPro"/>
</dbReference>
<dbReference type="InterPro" id="IPR014001">
    <property type="entry name" value="Helicase_ATP-bd"/>
</dbReference>
<dbReference type="InterPro" id="IPR042115">
    <property type="entry name" value="PriA_3primeBD_sf"/>
</dbReference>
<dbReference type="GO" id="GO:0006270">
    <property type="term" value="P:DNA replication initiation"/>
    <property type="evidence" value="ECO:0007669"/>
    <property type="project" value="TreeGrafter"/>
</dbReference>
<dbReference type="GO" id="GO:0006310">
    <property type="term" value="P:DNA recombination"/>
    <property type="evidence" value="ECO:0007669"/>
    <property type="project" value="InterPro"/>
</dbReference>
<keyword evidence="9 12" id="KW-0238">DNA-binding</keyword>
<dbReference type="SUPFAM" id="SSF52540">
    <property type="entry name" value="P-loop containing nucleoside triphosphate hydrolases"/>
    <property type="match status" value="2"/>
</dbReference>